<reference evidence="8 9" key="1">
    <citation type="journal article" date="2012" name="PLoS Pathog.">
        <title>Diverse lifestyles and strategies of plant pathogenesis encoded in the genomes of eighteen Dothideomycetes fungi.</title>
        <authorList>
            <person name="Ohm R.A."/>
            <person name="Feau N."/>
            <person name="Henrissat B."/>
            <person name="Schoch C.L."/>
            <person name="Horwitz B.A."/>
            <person name="Barry K.W."/>
            <person name="Condon B.J."/>
            <person name="Copeland A.C."/>
            <person name="Dhillon B."/>
            <person name="Glaser F."/>
            <person name="Hesse C.N."/>
            <person name="Kosti I."/>
            <person name="LaButti K."/>
            <person name="Lindquist E.A."/>
            <person name="Lucas S."/>
            <person name="Salamov A.A."/>
            <person name="Bradshaw R.E."/>
            <person name="Ciuffetti L."/>
            <person name="Hamelin R.C."/>
            <person name="Kema G.H.J."/>
            <person name="Lawrence C."/>
            <person name="Scott J.A."/>
            <person name="Spatafora J.W."/>
            <person name="Turgeon B.G."/>
            <person name="de Wit P.J.G.M."/>
            <person name="Zhong S."/>
            <person name="Goodwin S.B."/>
            <person name="Grigoriev I.V."/>
        </authorList>
    </citation>
    <scope>NUCLEOTIDE SEQUENCE [LARGE SCALE GENOMIC DNA]</scope>
    <source>
        <strain evidence="8 9">SO2202</strain>
    </source>
</reference>
<keyword evidence="3 6" id="KW-1133">Transmembrane helix</keyword>
<evidence type="ECO:0000256" key="4">
    <source>
        <dbReference type="ARBA" id="ARBA00023136"/>
    </source>
</evidence>
<keyword evidence="2 6" id="KW-0812">Transmembrane</keyword>
<accession>N1QFB9</accession>
<comment type="similarity">
    <text evidence="5">Belongs to the SAT4 family.</text>
</comment>
<dbReference type="STRING" id="692275.N1QFB9"/>
<dbReference type="Pfam" id="PF20684">
    <property type="entry name" value="Fung_rhodopsin"/>
    <property type="match status" value="1"/>
</dbReference>
<feature type="transmembrane region" description="Helical" evidence="6">
    <location>
        <begin position="159"/>
        <end position="179"/>
    </location>
</feature>
<evidence type="ECO:0000256" key="3">
    <source>
        <dbReference type="ARBA" id="ARBA00022989"/>
    </source>
</evidence>
<gene>
    <name evidence="8" type="ORF">SEPMUDRAFT_142183</name>
</gene>
<name>N1QFB9_SPHMS</name>
<feature type="transmembrane region" description="Helical" evidence="6">
    <location>
        <begin position="191"/>
        <end position="217"/>
    </location>
</feature>
<dbReference type="HOGENOM" id="CLU_028200_0_2_1"/>
<dbReference type="InterPro" id="IPR049326">
    <property type="entry name" value="Rhodopsin_dom_fungi"/>
</dbReference>
<evidence type="ECO:0000256" key="1">
    <source>
        <dbReference type="ARBA" id="ARBA00004141"/>
    </source>
</evidence>
<feature type="transmembrane region" description="Helical" evidence="6">
    <location>
        <begin position="28"/>
        <end position="55"/>
    </location>
</feature>
<feature type="transmembrane region" description="Helical" evidence="6">
    <location>
        <begin position="76"/>
        <end position="98"/>
    </location>
</feature>
<dbReference type="AlphaFoldDB" id="N1QFB9"/>
<evidence type="ECO:0000256" key="5">
    <source>
        <dbReference type="ARBA" id="ARBA00038359"/>
    </source>
</evidence>
<dbReference type="RefSeq" id="XP_016760104.1">
    <property type="nucleotide sequence ID" value="XM_016902991.1"/>
</dbReference>
<evidence type="ECO:0000256" key="6">
    <source>
        <dbReference type="SAM" id="Phobius"/>
    </source>
</evidence>
<sequence length="275" mass="30370">MTSVATVVVGLRCYTRCRISHCFGLDDYAIMFALVALIARFILSCNCVWTVTVSVTKASILAQYLRIFDARYTRALCYFMLFLLVPAVAWGIFAGIFLCTPTAKLWNPSLAGHCRSAKSYWLSVAAIDIFLDFAVLVLPMPSIASLHLPRKQKLATIGMFTLGFLVCFVSVARIASVVISSDQGDHVMSGLWAIIWSSVEANVGISCACLLSLKALLTKLFPRLLWRLGSGHLEPVWDELDHKADSGKQREAAMDMVAGSDFMCWVRAGSRLQQQ</sequence>
<dbReference type="GeneID" id="27900128"/>
<dbReference type="OMA" id="RIFDARY"/>
<dbReference type="Proteomes" id="UP000016931">
    <property type="component" value="Unassembled WGS sequence"/>
</dbReference>
<dbReference type="PANTHER" id="PTHR33048">
    <property type="entry name" value="PTH11-LIKE INTEGRAL MEMBRANE PROTEIN (AFU_ORTHOLOGUE AFUA_5G11245)"/>
    <property type="match status" value="1"/>
</dbReference>
<dbReference type="InterPro" id="IPR052337">
    <property type="entry name" value="SAT4-like"/>
</dbReference>
<dbReference type="EMBL" id="KB456265">
    <property type="protein sequence ID" value="EMF11983.1"/>
    <property type="molecule type" value="Genomic_DNA"/>
</dbReference>
<feature type="transmembrane region" description="Helical" evidence="6">
    <location>
        <begin position="118"/>
        <end position="138"/>
    </location>
</feature>
<organism evidence="8 9">
    <name type="scientific">Sphaerulina musiva (strain SO2202)</name>
    <name type="common">Poplar stem canker fungus</name>
    <name type="synonym">Septoria musiva</name>
    <dbReference type="NCBI Taxonomy" id="692275"/>
    <lineage>
        <taxon>Eukaryota</taxon>
        <taxon>Fungi</taxon>
        <taxon>Dikarya</taxon>
        <taxon>Ascomycota</taxon>
        <taxon>Pezizomycotina</taxon>
        <taxon>Dothideomycetes</taxon>
        <taxon>Dothideomycetidae</taxon>
        <taxon>Mycosphaerellales</taxon>
        <taxon>Mycosphaerellaceae</taxon>
        <taxon>Sphaerulina</taxon>
    </lineage>
</organism>
<evidence type="ECO:0000313" key="8">
    <source>
        <dbReference type="EMBL" id="EMF11983.1"/>
    </source>
</evidence>
<keyword evidence="9" id="KW-1185">Reference proteome</keyword>
<keyword evidence="4 6" id="KW-0472">Membrane</keyword>
<dbReference type="GO" id="GO:0016020">
    <property type="term" value="C:membrane"/>
    <property type="evidence" value="ECO:0007669"/>
    <property type="project" value="UniProtKB-SubCell"/>
</dbReference>
<evidence type="ECO:0000259" key="7">
    <source>
        <dbReference type="Pfam" id="PF20684"/>
    </source>
</evidence>
<proteinExistence type="inferred from homology"/>
<evidence type="ECO:0000256" key="2">
    <source>
        <dbReference type="ARBA" id="ARBA00022692"/>
    </source>
</evidence>
<feature type="domain" description="Rhodopsin" evidence="7">
    <location>
        <begin position="45"/>
        <end position="218"/>
    </location>
</feature>
<dbReference type="OrthoDB" id="444631at2759"/>
<dbReference type="eggNOG" id="ENOG502S025">
    <property type="taxonomic scope" value="Eukaryota"/>
</dbReference>
<comment type="subcellular location">
    <subcellularLocation>
        <location evidence="1">Membrane</location>
        <topology evidence="1">Multi-pass membrane protein</topology>
    </subcellularLocation>
</comment>
<protein>
    <recommendedName>
        <fullName evidence="7">Rhodopsin domain-containing protein</fullName>
    </recommendedName>
</protein>
<dbReference type="PANTHER" id="PTHR33048:SF47">
    <property type="entry name" value="INTEGRAL MEMBRANE PROTEIN-RELATED"/>
    <property type="match status" value="1"/>
</dbReference>
<evidence type="ECO:0000313" key="9">
    <source>
        <dbReference type="Proteomes" id="UP000016931"/>
    </source>
</evidence>